<dbReference type="Proteomes" id="UP000245626">
    <property type="component" value="Unassembled WGS sequence"/>
</dbReference>
<dbReference type="EMBL" id="KZ820372">
    <property type="protein sequence ID" value="PWN47660.1"/>
    <property type="molecule type" value="Genomic_DNA"/>
</dbReference>
<keyword evidence="2" id="KW-1185">Reference proteome</keyword>
<protein>
    <submittedName>
        <fullName evidence="1">Uncharacterized protein</fullName>
    </submittedName>
</protein>
<accession>A0ACD0NPF5</accession>
<name>A0ACD0NPF5_9BASI</name>
<gene>
    <name evidence="1" type="ORF">IE53DRAFT_237577</name>
</gene>
<organism evidence="1 2">
    <name type="scientific">Violaceomyces palustris</name>
    <dbReference type="NCBI Taxonomy" id="1673888"/>
    <lineage>
        <taxon>Eukaryota</taxon>
        <taxon>Fungi</taxon>
        <taxon>Dikarya</taxon>
        <taxon>Basidiomycota</taxon>
        <taxon>Ustilaginomycotina</taxon>
        <taxon>Ustilaginomycetes</taxon>
        <taxon>Violaceomycetales</taxon>
        <taxon>Violaceomycetaceae</taxon>
        <taxon>Violaceomyces</taxon>
    </lineage>
</organism>
<evidence type="ECO:0000313" key="2">
    <source>
        <dbReference type="Proteomes" id="UP000245626"/>
    </source>
</evidence>
<reference evidence="1 2" key="1">
    <citation type="journal article" date="2018" name="Mol. Biol. Evol.">
        <title>Broad Genomic Sampling Reveals a Smut Pathogenic Ancestry of the Fungal Clade Ustilaginomycotina.</title>
        <authorList>
            <person name="Kijpornyongpan T."/>
            <person name="Mondo S.J."/>
            <person name="Barry K."/>
            <person name="Sandor L."/>
            <person name="Lee J."/>
            <person name="Lipzen A."/>
            <person name="Pangilinan J."/>
            <person name="LaButti K."/>
            <person name="Hainaut M."/>
            <person name="Henrissat B."/>
            <person name="Grigoriev I.V."/>
            <person name="Spatafora J.W."/>
            <person name="Aime M.C."/>
        </authorList>
    </citation>
    <scope>NUCLEOTIDE SEQUENCE [LARGE SCALE GENOMIC DNA]</scope>
    <source>
        <strain evidence="1 2">SA 807</strain>
    </source>
</reference>
<proteinExistence type="predicted"/>
<evidence type="ECO:0000313" key="1">
    <source>
        <dbReference type="EMBL" id="PWN47660.1"/>
    </source>
</evidence>
<sequence>MRPETRISTLSSHSMQVGKGRMERIGRMGGKLATSVTPPQRKSSMPFPTGDHQTRRKKAPWFREVLPSPSSLTQPPTRTCSRRFIGIFFSFFLLPSLLPPLLSSTYQLRPRSFFSSKGFHLEKEEGVGW</sequence>